<evidence type="ECO:0000256" key="2">
    <source>
        <dbReference type="ARBA" id="ARBA00007663"/>
    </source>
</evidence>
<evidence type="ECO:0000256" key="5">
    <source>
        <dbReference type="ARBA" id="ARBA00022490"/>
    </source>
</evidence>
<evidence type="ECO:0000256" key="6">
    <source>
        <dbReference type="ARBA" id="ARBA00022679"/>
    </source>
</evidence>
<evidence type="ECO:0000313" key="15">
    <source>
        <dbReference type="Proteomes" id="UP000785679"/>
    </source>
</evidence>
<evidence type="ECO:0000259" key="13">
    <source>
        <dbReference type="PROSITE" id="PS51163"/>
    </source>
</evidence>
<dbReference type="EC" id="2.7.7.87" evidence="3"/>
<evidence type="ECO:0000256" key="9">
    <source>
        <dbReference type="ARBA" id="ARBA00022741"/>
    </source>
</evidence>
<keyword evidence="15" id="KW-1185">Reference proteome</keyword>
<dbReference type="GO" id="GO:0005524">
    <property type="term" value="F:ATP binding"/>
    <property type="evidence" value="ECO:0007669"/>
    <property type="project" value="UniProtKB-KW"/>
</dbReference>
<evidence type="ECO:0000313" key="14">
    <source>
        <dbReference type="EMBL" id="TNV70841.1"/>
    </source>
</evidence>
<accession>A0A8J8N9X7</accession>
<reference evidence="14" key="1">
    <citation type="submission" date="2019-06" db="EMBL/GenBank/DDBJ databases">
        <authorList>
            <person name="Zheng W."/>
        </authorList>
    </citation>
    <scope>NUCLEOTIDE SEQUENCE</scope>
    <source>
        <strain evidence="14">QDHG01</strain>
    </source>
</reference>
<dbReference type="OrthoDB" id="412787at2759"/>
<dbReference type="Proteomes" id="UP000785679">
    <property type="component" value="Unassembled WGS sequence"/>
</dbReference>
<dbReference type="InterPro" id="IPR006070">
    <property type="entry name" value="Sua5-like_dom"/>
</dbReference>
<proteinExistence type="inferred from homology"/>
<keyword evidence="7" id="KW-0819">tRNA processing</keyword>
<name>A0A8J8N9X7_HALGN</name>
<evidence type="ECO:0000256" key="4">
    <source>
        <dbReference type="ARBA" id="ARBA00015492"/>
    </source>
</evidence>
<comment type="similarity">
    <text evidence="2">Belongs to the SUA5 family.</text>
</comment>
<dbReference type="GO" id="GO:0008033">
    <property type="term" value="P:tRNA processing"/>
    <property type="evidence" value="ECO:0007669"/>
    <property type="project" value="UniProtKB-KW"/>
</dbReference>
<evidence type="ECO:0000256" key="11">
    <source>
        <dbReference type="ARBA" id="ARBA00029774"/>
    </source>
</evidence>
<dbReference type="GO" id="GO:0000049">
    <property type="term" value="F:tRNA binding"/>
    <property type="evidence" value="ECO:0007669"/>
    <property type="project" value="TreeGrafter"/>
</dbReference>
<evidence type="ECO:0000256" key="3">
    <source>
        <dbReference type="ARBA" id="ARBA00012584"/>
    </source>
</evidence>
<evidence type="ECO:0000256" key="8">
    <source>
        <dbReference type="ARBA" id="ARBA00022695"/>
    </source>
</evidence>
<evidence type="ECO:0000256" key="10">
    <source>
        <dbReference type="ARBA" id="ARBA00022840"/>
    </source>
</evidence>
<organism evidence="14 15">
    <name type="scientific">Halteria grandinella</name>
    <dbReference type="NCBI Taxonomy" id="5974"/>
    <lineage>
        <taxon>Eukaryota</taxon>
        <taxon>Sar</taxon>
        <taxon>Alveolata</taxon>
        <taxon>Ciliophora</taxon>
        <taxon>Intramacronucleata</taxon>
        <taxon>Spirotrichea</taxon>
        <taxon>Stichotrichia</taxon>
        <taxon>Sporadotrichida</taxon>
        <taxon>Halteriidae</taxon>
        <taxon>Halteria</taxon>
    </lineage>
</organism>
<dbReference type="AlphaFoldDB" id="A0A8J8N9X7"/>
<comment type="catalytic activity">
    <reaction evidence="12">
        <text>L-threonine + hydrogencarbonate + ATP = L-threonylcarbamoyladenylate + diphosphate + H2O</text>
        <dbReference type="Rhea" id="RHEA:36407"/>
        <dbReference type="ChEBI" id="CHEBI:15377"/>
        <dbReference type="ChEBI" id="CHEBI:17544"/>
        <dbReference type="ChEBI" id="CHEBI:30616"/>
        <dbReference type="ChEBI" id="CHEBI:33019"/>
        <dbReference type="ChEBI" id="CHEBI:57926"/>
        <dbReference type="ChEBI" id="CHEBI:73682"/>
        <dbReference type="EC" id="2.7.7.87"/>
    </reaction>
</comment>
<dbReference type="PANTHER" id="PTHR17490:SF16">
    <property type="entry name" value="THREONYLCARBAMOYL-AMP SYNTHASE"/>
    <property type="match status" value="1"/>
</dbReference>
<protein>
    <recommendedName>
        <fullName evidence="4">Threonylcarbamoyl-AMP synthase</fullName>
        <ecNumber evidence="3">2.7.7.87</ecNumber>
    </recommendedName>
    <alternativeName>
        <fullName evidence="11">L-threonylcarbamoyladenylate synthase</fullName>
    </alternativeName>
</protein>
<keyword evidence="9" id="KW-0547">Nucleotide-binding</keyword>
<dbReference type="Pfam" id="PF01300">
    <property type="entry name" value="Sua5_yciO_yrdC"/>
    <property type="match status" value="1"/>
</dbReference>
<keyword evidence="8" id="KW-0548">Nucleotidyltransferase</keyword>
<dbReference type="GO" id="GO:0006450">
    <property type="term" value="P:regulation of translational fidelity"/>
    <property type="evidence" value="ECO:0007669"/>
    <property type="project" value="TreeGrafter"/>
</dbReference>
<dbReference type="GO" id="GO:0005737">
    <property type="term" value="C:cytoplasm"/>
    <property type="evidence" value="ECO:0007669"/>
    <property type="project" value="UniProtKB-SubCell"/>
</dbReference>
<evidence type="ECO:0000256" key="7">
    <source>
        <dbReference type="ARBA" id="ARBA00022694"/>
    </source>
</evidence>
<dbReference type="InterPro" id="IPR017945">
    <property type="entry name" value="DHBP_synth_RibB-like_a/b_dom"/>
</dbReference>
<keyword evidence="5" id="KW-0963">Cytoplasm</keyword>
<dbReference type="InterPro" id="IPR050156">
    <property type="entry name" value="TC-AMP_synthase_SUA5"/>
</dbReference>
<dbReference type="PROSITE" id="PS51163">
    <property type="entry name" value="YRDC"/>
    <property type="match status" value="1"/>
</dbReference>
<dbReference type="GO" id="GO:0003725">
    <property type="term" value="F:double-stranded RNA binding"/>
    <property type="evidence" value="ECO:0007669"/>
    <property type="project" value="InterPro"/>
</dbReference>
<keyword evidence="10" id="KW-0067">ATP-binding</keyword>
<feature type="domain" description="YrdC-like" evidence="13">
    <location>
        <begin position="1"/>
        <end position="111"/>
    </location>
</feature>
<sequence>MAEFWPGLLSLNLKPMRALTWDLGDDTELDLFSVRVPKSKFVRALRKESGPLAVASAAPAGQPPMLKINRTQVKDWDVAVVFDNGPLKGGARTTVVEVSTSGLRIVREGAISRDALSAVAPSLSGRQLLGWRPCPKPSMAQISRYSRSKILMLQQFYSLNQSVNRPTCN</sequence>
<gene>
    <name evidence="14" type="ORF">FGO68_gene11044</name>
</gene>
<evidence type="ECO:0000256" key="1">
    <source>
        <dbReference type="ARBA" id="ARBA00004496"/>
    </source>
</evidence>
<keyword evidence="6" id="KW-0808">Transferase</keyword>
<comment type="subcellular location">
    <subcellularLocation>
        <location evidence="1">Cytoplasm</location>
    </subcellularLocation>
</comment>
<dbReference type="SUPFAM" id="SSF55821">
    <property type="entry name" value="YrdC/RibB"/>
    <property type="match status" value="1"/>
</dbReference>
<comment type="caution">
    <text evidence="14">The sequence shown here is derived from an EMBL/GenBank/DDBJ whole genome shotgun (WGS) entry which is preliminary data.</text>
</comment>
<dbReference type="EMBL" id="RRYP01032225">
    <property type="protein sequence ID" value="TNV70841.1"/>
    <property type="molecule type" value="Genomic_DNA"/>
</dbReference>
<dbReference type="Gene3D" id="3.90.870.10">
    <property type="entry name" value="DHBP synthase"/>
    <property type="match status" value="1"/>
</dbReference>
<dbReference type="GO" id="GO:0061710">
    <property type="term" value="F:L-threonylcarbamoyladenylate synthase"/>
    <property type="evidence" value="ECO:0007669"/>
    <property type="project" value="UniProtKB-EC"/>
</dbReference>
<dbReference type="PANTHER" id="PTHR17490">
    <property type="entry name" value="SUA5"/>
    <property type="match status" value="1"/>
</dbReference>
<evidence type="ECO:0000256" key="12">
    <source>
        <dbReference type="ARBA" id="ARBA00048366"/>
    </source>
</evidence>